<name>A0ABR1SCH3_9PEZI</name>
<organism evidence="1 2">
    <name type="scientific">Apiospora rasikravindrae</name>
    <dbReference type="NCBI Taxonomy" id="990691"/>
    <lineage>
        <taxon>Eukaryota</taxon>
        <taxon>Fungi</taxon>
        <taxon>Dikarya</taxon>
        <taxon>Ascomycota</taxon>
        <taxon>Pezizomycotina</taxon>
        <taxon>Sordariomycetes</taxon>
        <taxon>Xylariomycetidae</taxon>
        <taxon>Amphisphaeriales</taxon>
        <taxon>Apiosporaceae</taxon>
        <taxon>Apiospora</taxon>
    </lineage>
</organism>
<accession>A0ABR1SCH3</accession>
<comment type="caution">
    <text evidence="1">The sequence shown here is derived from an EMBL/GenBank/DDBJ whole genome shotgun (WGS) entry which is preliminary data.</text>
</comment>
<protein>
    <recommendedName>
        <fullName evidence="3">C2H2-type domain-containing protein</fullName>
    </recommendedName>
</protein>
<dbReference type="Proteomes" id="UP001444661">
    <property type="component" value="Unassembled WGS sequence"/>
</dbReference>
<keyword evidence="2" id="KW-1185">Reference proteome</keyword>
<evidence type="ECO:0000313" key="2">
    <source>
        <dbReference type="Proteomes" id="UP001444661"/>
    </source>
</evidence>
<reference evidence="1 2" key="1">
    <citation type="submission" date="2023-01" db="EMBL/GenBank/DDBJ databases">
        <title>Analysis of 21 Apiospora genomes using comparative genomics revels a genus with tremendous synthesis potential of carbohydrate active enzymes and secondary metabolites.</title>
        <authorList>
            <person name="Sorensen T."/>
        </authorList>
    </citation>
    <scope>NUCLEOTIDE SEQUENCE [LARGE SCALE GENOMIC DNA]</scope>
    <source>
        <strain evidence="1 2">CBS 33761</strain>
    </source>
</reference>
<proteinExistence type="predicted"/>
<dbReference type="EMBL" id="JAQQWK010000010">
    <property type="protein sequence ID" value="KAK8029537.1"/>
    <property type="molecule type" value="Genomic_DNA"/>
</dbReference>
<sequence>MTKVYQDVCRRRIHDEELERQLNGLAGEEVAEPAVQHQLAVRTELQGVLCDFNMNLDPRSITKRKNPGNRPLCSPSSAARNPTQCIVCFGDMALPYNSRIYKFSRVSHMMDHVENIHLRRMPVAGNYRCFHPNCEPLGDFLETLGEFKSHVLKVHGCKLRA</sequence>
<evidence type="ECO:0000313" key="1">
    <source>
        <dbReference type="EMBL" id="KAK8029537.1"/>
    </source>
</evidence>
<gene>
    <name evidence="1" type="ORF">PG993_010828</name>
</gene>
<evidence type="ECO:0008006" key="3">
    <source>
        <dbReference type="Google" id="ProtNLM"/>
    </source>
</evidence>